<feature type="region of interest" description="Disordered" evidence="3">
    <location>
        <begin position="415"/>
        <end position="451"/>
    </location>
</feature>
<reference evidence="7 8" key="2">
    <citation type="submission" date="2024-05" db="EMBL/GenBank/DDBJ databases">
        <authorList>
            <person name="Chen Y."/>
            <person name="Shah S."/>
            <person name="Dougan E. K."/>
            <person name="Thang M."/>
            <person name="Chan C."/>
        </authorList>
    </citation>
    <scope>NUCLEOTIDE SEQUENCE [LARGE SCALE GENOMIC DNA]</scope>
</reference>
<evidence type="ECO:0000313" key="7">
    <source>
        <dbReference type="EMBL" id="CAL4798255.1"/>
    </source>
</evidence>
<comment type="caution">
    <text evidence="6">The sequence shown here is derived from an EMBL/GenBank/DDBJ whole genome shotgun (WGS) entry which is preliminary data.</text>
</comment>
<gene>
    <name evidence="6" type="ORF">C1SCF055_LOCUS36158</name>
</gene>
<evidence type="ECO:0000313" key="6">
    <source>
        <dbReference type="EMBL" id="CAI4010943.1"/>
    </source>
</evidence>
<feature type="region of interest" description="Disordered" evidence="3">
    <location>
        <begin position="1485"/>
        <end position="1574"/>
    </location>
</feature>
<keyword evidence="1" id="KW-0862">Zinc</keyword>
<dbReference type="OrthoDB" id="1099063at2759"/>
<dbReference type="GO" id="GO:0003743">
    <property type="term" value="F:translation initiation factor activity"/>
    <property type="evidence" value="ECO:0007669"/>
    <property type="project" value="UniProtKB-KW"/>
</dbReference>
<feature type="compositionally biased region" description="Polar residues" evidence="3">
    <location>
        <begin position="803"/>
        <end position="812"/>
    </location>
</feature>
<dbReference type="PANTHER" id="PTHR37984:SF5">
    <property type="entry name" value="PROTEIN NYNRIN-LIKE"/>
    <property type="match status" value="1"/>
</dbReference>
<evidence type="ECO:0000256" key="3">
    <source>
        <dbReference type="SAM" id="MobiDB-lite"/>
    </source>
</evidence>
<dbReference type="Proteomes" id="UP001152797">
    <property type="component" value="Unassembled WGS sequence"/>
</dbReference>
<dbReference type="GO" id="GO:0003676">
    <property type="term" value="F:nucleic acid binding"/>
    <property type="evidence" value="ECO:0007669"/>
    <property type="project" value="InterPro"/>
</dbReference>
<dbReference type="PANTHER" id="PTHR37984">
    <property type="entry name" value="PROTEIN CBG26694"/>
    <property type="match status" value="1"/>
</dbReference>
<dbReference type="SUPFAM" id="SSF53098">
    <property type="entry name" value="Ribonuclease H-like"/>
    <property type="match status" value="1"/>
</dbReference>
<feature type="compositionally biased region" description="Basic residues" evidence="3">
    <location>
        <begin position="415"/>
        <end position="435"/>
    </location>
</feature>
<dbReference type="EMBL" id="CAMXCT020004978">
    <property type="protein sequence ID" value="CAL1164318.1"/>
    <property type="molecule type" value="Genomic_DNA"/>
</dbReference>
<dbReference type="InterPro" id="IPR001878">
    <property type="entry name" value="Znf_CCHC"/>
</dbReference>
<feature type="compositionally biased region" description="Polar residues" evidence="3">
    <location>
        <begin position="699"/>
        <end position="717"/>
    </location>
</feature>
<feature type="domain" description="CCHC-type" evidence="4">
    <location>
        <begin position="459"/>
        <end position="475"/>
    </location>
</feature>
<reference evidence="6" key="1">
    <citation type="submission" date="2022-10" db="EMBL/GenBank/DDBJ databases">
        <authorList>
            <person name="Chen Y."/>
            <person name="Dougan E. K."/>
            <person name="Chan C."/>
            <person name="Rhodes N."/>
            <person name="Thang M."/>
        </authorList>
    </citation>
    <scope>NUCLEOTIDE SEQUENCE</scope>
</reference>
<accession>A0A9P1DIU1</accession>
<name>A0A9P1DIU1_9DINO</name>
<dbReference type="GO" id="GO:0015074">
    <property type="term" value="P:DNA integration"/>
    <property type="evidence" value="ECO:0007669"/>
    <property type="project" value="InterPro"/>
</dbReference>
<dbReference type="EMBL" id="CAMXCT030004978">
    <property type="protein sequence ID" value="CAL4798255.1"/>
    <property type="molecule type" value="Genomic_DNA"/>
</dbReference>
<evidence type="ECO:0000259" key="5">
    <source>
        <dbReference type="PROSITE" id="PS50994"/>
    </source>
</evidence>
<keyword evidence="1" id="KW-0479">Metal-binding</keyword>
<feature type="non-terminal residue" evidence="6">
    <location>
        <position position="1"/>
    </location>
</feature>
<keyword evidence="7" id="KW-0648">Protein biosynthesis</keyword>
<keyword evidence="2" id="KW-0175">Coiled coil</keyword>
<feature type="non-terminal residue" evidence="6">
    <location>
        <position position="1706"/>
    </location>
</feature>
<sequence length="1706" mass="191802">ANKSLTSLQDKLLQQQHSLTGASEAFDTAVKSATEAAQSATSAGESFGQALSEASKQLDLVDQRGVAAGDGAADAAPDRLRKALKALDKLKNAMDNNNFRENECQTSEENLLKLEPGRERDRHRLEQLVTKAQQRAEASREAVLQAVQNFVEAGMGFAESLQKTQKRPVKMEQVKAVQSSVKGAFRQLPKAWQAVKGSQEAQCKAGIQRRKASSRLAAVTLSKTEAESQVEAQLKEHQQAEADESHVREERCARESELAAAEEMRQIVDAEEAEAKKRREELKASQSALKEALKAHEYVPEFNNKASEYKEYKKYKKRASDSVYYEDDDWHYTNDFDEDVFYDEELDEHYVVDGNDEGAYYEDDEEGESAVYAADDAAAEYDEVFAAYVDARAKMNQMRLSRGFYPVVAMVNHQHHSAKSSKGKKPKGSKGKGKNQSKQAPRSPPNPRARGKAALGAVKCLRCGTAGHYARNCPQQSSAKKRKADGPADTADALMVADSDEIEPINMYEDDGEESEADDTAIWDCGAASVLVSKMHLKKYLKALLMLGYDIHSIKAWTCTKGFRFGNGNKDRKSLCVLLPTWFQGLRRDILVYVINGKVPFLLGRPLMEQLQVAINYADKEIKWGSGDWQPAPMGPKGEYILHLAESAIALLEEPVKQTLVPEDFYDHVQTEREFYIMDMIQEPDVQDYDNVDVALATSSTRDQTSPSDCTADNTSYDDLKKEDVPPILVNSEGVPAIPFHDGGISPMVPHKVDKVRKRIGNNYVMDKFTNMEPTLDDKVKEIDLETTSPECEKGDIEMEPNSPRSPTSDSQAPKKVKLSDGACNLKRLTGNKLRMMMGQAEKSVKENEKIFAATATDNRPGRKLRIWEVFAGKGRLTQILNDKYPSVKAERFSLEEGWDFTDAKHRKAFINKLMMEELSIAKSDNYKEELDYQRQVDHDTVLTFVAIVYEIQRRAGRDATVEHPWWSRAWSTRAFESMIGFDAYVDQCCYKLMLPDTDGVMKRGDEHNSPEVHVPEPVQKNRELRRQVGSRPFEYVQRLHKNLGHVSNETLCRMLDEVQATADVMTAAKHYVCPTCYARKKPSQAPPSSGVKTTEFNERIQVDSHWIQCEQSAVAQKEPAPGTPAAKRKQREISGRQCVLTIVDHATRFCAVRILRSETAEEFTKGIERMWFKHFGVPKHLRIDEAKGWASKHVREWASSRAINLEVQPAEQHTWLGVVERKHQVVRRALELYQDDLGRHDLSALKEAAIYVPHAINQTAMVRGFTPQQWVLGKSMTHVHGLTSEIFNPGQEPLDDAGAFALIQKRRQGAQIAWIKADSDAKLRRAFNQKFQESNDQLVVGQRCWFWRIAGSGILQKAKWRGPARVVAIEDHEGTRVLWLCHGTSLLRCGERQVRPLVEETGYLQVADPKAALKDLEMLKARSTTQYKDELQADIEPTLEDNMAEAPFPDESDCEPSLANTEDLVERDNLPGVVSMVLPIPLRNDAAEQDRERTPRRTHAEGHGRMASMATTVEPEEDPAPPPKRKTSTADLQEEKKVPRTMPSSSDAAASSHGADVQTQQSQAAAVPIPEEGEDSLSVEVNVEKVVGKLPGGWRCIEGGFELDDAFYTAYRKGEVNPRKLNLEDQEKFIDGKKAELSQYFSNLVWEFATTEEGLRAERRGRAITARWVLTWKKIDQDDGSVRWKAKARLVLRGFEDPDVLTLDK</sequence>
<dbReference type="InterPro" id="IPR012337">
    <property type="entry name" value="RNaseH-like_sf"/>
</dbReference>
<feature type="region of interest" description="Disordered" evidence="3">
    <location>
        <begin position="786"/>
        <end position="817"/>
    </location>
</feature>
<dbReference type="PROSITE" id="PS50158">
    <property type="entry name" value="ZF_CCHC"/>
    <property type="match status" value="1"/>
</dbReference>
<dbReference type="Gene3D" id="4.10.60.10">
    <property type="entry name" value="Zinc finger, CCHC-type"/>
    <property type="match status" value="1"/>
</dbReference>
<dbReference type="InterPro" id="IPR001584">
    <property type="entry name" value="Integrase_cat-core"/>
</dbReference>
<keyword evidence="7" id="KW-0396">Initiation factor</keyword>
<dbReference type="SMART" id="SM00343">
    <property type="entry name" value="ZnF_C2HC"/>
    <property type="match status" value="1"/>
</dbReference>
<dbReference type="SUPFAM" id="SSF57756">
    <property type="entry name" value="Retrovirus zinc finger-like domains"/>
    <property type="match status" value="1"/>
</dbReference>
<feature type="domain" description="Integrase catalytic" evidence="5">
    <location>
        <begin position="1083"/>
        <end position="1276"/>
    </location>
</feature>
<protein>
    <submittedName>
        <fullName evidence="7">Eukaryotic translation initiation factor isoform 4G-2</fullName>
    </submittedName>
</protein>
<dbReference type="InterPro" id="IPR036875">
    <property type="entry name" value="Znf_CCHC_sf"/>
</dbReference>
<dbReference type="InterPro" id="IPR036397">
    <property type="entry name" value="RNaseH_sf"/>
</dbReference>
<dbReference type="GO" id="GO:0008270">
    <property type="term" value="F:zinc ion binding"/>
    <property type="evidence" value="ECO:0007669"/>
    <property type="project" value="UniProtKB-KW"/>
</dbReference>
<dbReference type="Gene3D" id="3.30.420.10">
    <property type="entry name" value="Ribonuclease H-like superfamily/Ribonuclease H"/>
    <property type="match status" value="1"/>
</dbReference>
<evidence type="ECO:0000256" key="2">
    <source>
        <dbReference type="SAM" id="Coils"/>
    </source>
</evidence>
<evidence type="ECO:0000259" key="4">
    <source>
        <dbReference type="PROSITE" id="PS50158"/>
    </source>
</evidence>
<evidence type="ECO:0000313" key="8">
    <source>
        <dbReference type="Proteomes" id="UP001152797"/>
    </source>
</evidence>
<feature type="region of interest" description="Disordered" evidence="3">
    <location>
        <begin position="699"/>
        <end position="719"/>
    </location>
</feature>
<feature type="region of interest" description="Disordered" evidence="3">
    <location>
        <begin position="1005"/>
        <end position="1027"/>
    </location>
</feature>
<evidence type="ECO:0000256" key="1">
    <source>
        <dbReference type="PROSITE-ProRule" id="PRU00047"/>
    </source>
</evidence>
<feature type="coiled-coil region" evidence="2">
    <location>
        <begin position="223"/>
        <end position="292"/>
    </location>
</feature>
<keyword evidence="1" id="KW-0863">Zinc-finger</keyword>
<dbReference type="InterPro" id="IPR050951">
    <property type="entry name" value="Retrovirus_Pol_polyprotein"/>
</dbReference>
<feature type="compositionally biased region" description="Basic and acidic residues" evidence="3">
    <location>
        <begin position="1486"/>
        <end position="1505"/>
    </location>
</feature>
<dbReference type="EMBL" id="CAMXCT010004978">
    <property type="protein sequence ID" value="CAI4010943.1"/>
    <property type="molecule type" value="Genomic_DNA"/>
</dbReference>
<dbReference type="PROSITE" id="PS50994">
    <property type="entry name" value="INTEGRASE"/>
    <property type="match status" value="1"/>
</dbReference>
<keyword evidence="8" id="KW-1185">Reference proteome</keyword>
<feature type="coiled-coil region" evidence="2">
    <location>
        <begin position="90"/>
        <end position="142"/>
    </location>
</feature>
<proteinExistence type="predicted"/>
<organism evidence="6">
    <name type="scientific">Cladocopium goreaui</name>
    <dbReference type="NCBI Taxonomy" id="2562237"/>
    <lineage>
        <taxon>Eukaryota</taxon>
        <taxon>Sar</taxon>
        <taxon>Alveolata</taxon>
        <taxon>Dinophyceae</taxon>
        <taxon>Suessiales</taxon>
        <taxon>Symbiodiniaceae</taxon>
        <taxon>Cladocopium</taxon>
    </lineage>
</organism>